<comment type="similarity">
    <text evidence="2">Belongs to the KCMF1 family.</text>
</comment>
<keyword evidence="20" id="KW-1185">Reference proteome</keyword>
<dbReference type="EC" id="2.3.2.27" evidence="3"/>
<evidence type="ECO:0000256" key="2">
    <source>
        <dbReference type="ARBA" id="ARBA00010938"/>
    </source>
</evidence>
<evidence type="ECO:0000313" key="18">
    <source>
        <dbReference type="EMBL" id="CAF4032523.1"/>
    </source>
</evidence>
<evidence type="ECO:0000256" key="7">
    <source>
        <dbReference type="ARBA" id="ARBA00022833"/>
    </source>
</evidence>
<evidence type="ECO:0000256" key="6">
    <source>
        <dbReference type="ARBA" id="ARBA00022771"/>
    </source>
</evidence>
<dbReference type="Proteomes" id="UP000663874">
    <property type="component" value="Unassembled WGS sequence"/>
</dbReference>
<accession>A0A814G647</accession>
<dbReference type="GO" id="GO:0005886">
    <property type="term" value="C:plasma membrane"/>
    <property type="evidence" value="ECO:0007669"/>
    <property type="project" value="TreeGrafter"/>
</dbReference>
<dbReference type="SUPFAM" id="SSF57850">
    <property type="entry name" value="RING/U-box"/>
    <property type="match status" value="1"/>
</dbReference>
<dbReference type="EMBL" id="CAJOAX010003302">
    <property type="protein sequence ID" value="CAF3846833.1"/>
    <property type="molecule type" value="Genomic_DNA"/>
</dbReference>
<protein>
    <recommendedName>
        <fullName evidence="3">RING-type E3 ubiquitin transferase</fullName>
        <ecNumber evidence="3">2.3.2.27</ecNumber>
    </recommendedName>
</protein>
<dbReference type="Proteomes" id="UP000663882">
    <property type="component" value="Unassembled WGS sequence"/>
</dbReference>
<evidence type="ECO:0000313" key="12">
    <source>
        <dbReference type="EMBL" id="CAF0989657.1"/>
    </source>
</evidence>
<dbReference type="EMBL" id="CAJNOL010000450">
    <property type="protein sequence ID" value="CAF1070320.1"/>
    <property type="molecule type" value="Genomic_DNA"/>
</dbReference>
<evidence type="ECO:0000313" key="11">
    <source>
        <dbReference type="EMBL" id="CAF0969576.1"/>
    </source>
</evidence>
<dbReference type="EMBL" id="CAJNOO010000472">
    <property type="protein sequence ID" value="CAF0953122.1"/>
    <property type="molecule type" value="Genomic_DNA"/>
</dbReference>
<gene>
    <name evidence="18" type="ORF">FNK824_LOCUS27723</name>
    <name evidence="17" type="ORF">JBS370_LOCUS24622</name>
    <name evidence="13" type="ORF">JXQ802_LOCUS17298</name>
    <name evidence="15" type="ORF">JXQ802_LOCUS17651</name>
    <name evidence="16" type="ORF">OTI717_LOCUS20926</name>
    <name evidence="12" type="ORF">PYM288_LOCUS14046</name>
    <name evidence="10" type="ORF">RFH988_LOCUS11741</name>
    <name evidence="14" type="ORF">SEV965_LOCUS14216</name>
    <name evidence="11" type="ORF">ZHD862_LOCUS10932</name>
</gene>
<dbReference type="PROSITE" id="PS01357">
    <property type="entry name" value="ZF_ZZ_1"/>
    <property type="match status" value="1"/>
</dbReference>
<dbReference type="Proteomes" id="UP000663864">
    <property type="component" value="Unassembled WGS sequence"/>
</dbReference>
<dbReference type="GO" id="GO:0008270">
    <property type="term" value="F:zinc ion binding"/>
    <property type="evidence" value="ECO:0007669"/>
    <property type="project" value="UniProtKB-KW"/>
</dbReference>
<sequence>MSIHDGISCDLCRKINFPGCRYKCLICNDFDLCAICYDKKQNLSVQTHSIHHSMQFIITPNDFEYIYFGYKRTQYNQISLTCSYCNQNGFDLNFLIKHINKQHRILKYSVLCPICFIRQNNLYEHLHQHIEENLNFKIKIFKQIKIFNSNEKFLEQSLLKKLINKYTNKNENEQRNLFLYSLLTDLLSQKSFNNNI</sequence>
<dbReference type="EMBL" id="CAJOBD010003889">
    <property type="protein sequence ID" value="CAF3970759.1"/>
    <property type="molecule type" value="Genomic_DNA"/>
</dbReference>
<dbReference type="Proteomes" id="UP000663854">
    <property type="component" value="Unassembled WGS sequence"/>
</dbReference>
<dbReference type="Proteomes" id="UP000663823">
    <property type="component" value="Unassembled WGS sequence"/>
</dbReference>
<dbReference type="InterPro" id="IPR000433">
    <property type="entry name" value="Znf_ZZ"/>
</dbReference>
<evidence type="ECO:0000259" key="9">
    <source>
        <dbReference type="PROSITE" id="PS50135"/>
    </source>
</evidence>
<evidence type="ECO:0000256" key="4">
    <source>
        <dbReference type="ARBA" id="ARBA00022679"/>
    </source>
</evidence>
<dbReference type="EMBL" id="CAJNOU010000698">
    <property type="protein sequence ID" value="CAF1068230.1"/>
    <property type="molecule type" value="Genomic_DNA"/>
</dbReference>
<reference evidence="12" key="1">
    <citation type="submission" date="2021-02" db="EMBL/GenBank/DDBJ databases">
        <authorList>
            <person name="Nowell W R."/>
        </authorList>
    </citation>
    <scope>NUCLEOTIDE SEQUENCE</scope>
</reference>
<evidence type="ECO:0000256" key="8">
    <source>
        <dbReference type="PROSITE-ProRule" id="PRU00228"/>
    </source>
</evidence>
<evidence type="ECO:0000313" key="14">
    <source>
        <dbReference type="EMBL" id="CAF1068230.1"/>
    </source>
</evidence>
<dbReference type="EMBL" id="CAJNOL010000435">
    <property type="protein sequence ID" value="CAF1063456.1"/>
    <property type="molecule type" value="Genomic_DNA"/>
</dbReference>
<keyword evidence="6 8" id="KW-0863">Zinc-finger</keyword>
<evidence type="ECO:0000256" key="3">
    <source>
        <dbReference type="ARBA" id="ARBA00012483"/>
    </source>
</evidence>
<evidence type="ECO:0000313" key="17">
    <source>
        <dbReference type="EMBL" id="CAF3970759.1"/>
    </source>
</evidence>
<dbReference type="Pfam" id="PF00569">
    <property type="entry name" value="ZZ"/>
    <property type="match status" value="1"/>
</dbReference>
<keyword evidence="4" id="KW-0808">Transferase</keyword>
<dbReference type="Pfam" id="PF05605">
    <property type="entry name" value="zf-Di19"/>
    <property type="match status" value="1"/>
</dbReference>
<dbReference type="Proteomes" id="UP000663889">
    <property type="component" value="Unassembled WGS sequence"/>
</dbReference>
<evidence type="ECO:0000256" key="5">
    <source>
        <dbReference type="ARBA" id="ARBA00022723"/>
    </source>
</evidence>
<evidence type="ECO:0000313" key="20">
    <source>
        <dbReference type="Proteomes" id="UP000663870"/>
    </source>
</evidence>
<proteinExistence type="inferred from homology"/>
<dbReference type="Proteomes" id="UP000663836">
    <property type="component" value="Unassembled WGS sequence"/>
</dbReference>
<evidence type="ECO:0000313" key="15">
    <source>
        <dbReference type="EMBL" id="CAF1070320.1"/>
    </source>
</evidence>
<dbReference type="PROSITE" id="PS50135">
    <property type="entry name" value="ZF_ZZ_2"/>
    <property type="match status" value="1"/>
</dbReference>
<dbReference type="CDD" id="cd02338">
    <property type="entry name" value="ZZ_PCMF_like"/>
    <property type="match status" value="1"/>
</dbReference>
<dbReference type="SMART" id="SM00291">
    <property type="entry name" value="ZnF_ZZ"/>
    <property type="match status" value="1"/>
</dbReference>
<dbReference type="EMBL" id="CAJOBE010007307">
    <property type="protein sequence ID" value="CAF4032523.1"/>
    <property type="molecule type" value="Genomic_DNA"/>
</dbReference>
<dbReference type="Proteomes" id="UP000663870">
    <property type="component" value="Unassembled WGS sequence"/>
</dbReference>
<dbReference type="EMBL" id="CAJNOT010000401">
    <property type="protein sequence ID" value="CAF0969576.1"/>
    <property type="molecule type" value="Genomic_DNA"/>
</dbReference>
<dbReference type="PANTHER" id="PTHR12268">
    <property type="entry name" value="E3 UBIQUITIN-PROTEIN LIGASE KCMF1"/>
    <property type="match status" value="1"/>
</dbReference>
<dbReference type="InterPro" id="IPR050774">
    <property type="entry name" value="KCMF1/Dystrophin"/>
</dbReference>
<evidence type="ECO:0000256" key="1">
    <source>
        <dbReference type="ARBA" id="ARBA00000900"/>
    </source>
</evidence>
<dbReference type="InterPro" id="IPR043145">
    <property type="entry name" value="Znf_ZZ_sf"/>
</dbReference>
<dbReference type="GO" id="GO:0099536">
    <property type="term" value="P:synaptic signaling"/>
    <property type="evidence" value="ECO:0007669"/>
    <property type="project" value="TreeGrafter"/>
</dbReference>
<dbReference type="GO" id="GO:0061630">
    <property type="term" value="F:ubiquitin protein ligase activity"/>
    <property type="evidence" value="ECO:0007669"/>
    <property type="project" value="UniProtKB-EC"/>
</dbReference>
<comment type="catalytic activity">
    <reaction evidence="1">
        <text>S-ubiquitinyl-[E2 ubiquitin-conjugating enzyme]-L-cysteine + [acceptor protein]-L-lysine = [E2 ubiquitin-conjugating enzyme]-L-cysteine + N(6)-ubiquitinyl-[acceptor protein]-L-lysine.</text>
        <dbReference type="EC" id="2.3.2.27"/>
    </reaction>
</comment>
<evidence type="ECO:0000313" key="13">
    <source>
        <dbReference type="EMBL" id="CAF1063456.1"/>
    </source>
</evidence>
<evidence type="ECO:0000313" key="10">
    <source>
        <dbReference type="EMBL" id="CAF0953122.1"/>
    </source>
</evidence>
<dbReference type="PANTHER" id="PTHR12268:SF13">
    <property type="entry name" value="E3 UBIQUITIN-PROTEIN LIGASE KCMF1"/>
    <property type="match status" value="1"/>
</dbReference>
<dbReference type="GO" id="GO:0045202">
    <property type="term" value="C:synapse"/>
    <property type="evidence" value="ECO:0007669"/>
    <property type="project" value="GOC"/>
</dbReference>
<keyword evidence="5" id="KW-0479">Metal-binding</keyword>
<dbReference type="OrthoDB" id="7873042at2759"/>
<keyword evidence="7" id="KW-0862">Zinc</keyword>
<feature type="domain" description="ZZ-type" evidence="9">
    <location>
        <begin position="4"/>
        <end position="62"/>
    </location>
</feature>
<dbReference type="EMBL" id="CAJNOH010000297">
    <property type="protein sequence ID" value="CAF0989657.1"/>
    <property type="molecule type" value="Genomic_DNA"/>
</dbReference>
<organism evidence="12 19">
    <name type="scientific">Rotaria sordida</name>
    <dbReference type="NCBI Taxonomy" id="392033"/>
    <lineage>
        <taxon>Eukaryota</taxon>
        <taxon>Metazoa</taxon>
        <taxon>Spiralia</taxon>
        <taxon>Gnathifera</taxon>
        <taxon>Rotifera</taxon>
        <taxon>Eurotatoria</taxon>
        <taxon>Bdelloidea</taxon>
        <taxon>Philodinida</taxon>
        <taxon>Philodinidae</taxon>
        <taxon>Rotaria</taxon>
    </lineage>
</organism>
<dbReference type="InterPro" id="IPR008598">
    <property type="entry name" value="Di19_Zn-bd"/>
</dbReference>
<name>A0A814G647_9BILA</name>
<comment type="caution">
    <text evidence="12">The sequence shown here is derived from an EMBL/GenBank/DDBJ whole genome shotgun (WGS) entry which is preliminary data.</text>
</comment>
<evidence type="ECO:0000313" key="19">
    <source>
        <dbReference type="Proteomes" id="UP000663854"/>
    </source>
</evidence>
<dbReference type="Gene3D" id="3.30.60.90">
    <property type="match status" value="1"/>
</dbReference>
<evidence type="ECO:0000313" key="16">
    <source>
        <dbReference type="EMBL" id="CAF3846833.1"/>
    </source>
</evidence>
<dbReference type="AlphaFoldDB" id="A0A814G647"/>